<evidence type="ECO:0000313" key="1">
    <source>
        <dbReference type="EMBL" id="KPL70868.1"/>
    </source>
</evidence>
<accession>A0A0P6XID2</accession>
<dbReference type="AlphaFoldDB" id="A0A0P6XID2"/>
<evidence type="ECO:0000313" key="2">
    <source>
        <dbReference type="Proteomes" id="UP000050430"/>
    </source>
</evidence>
<name>A0A0P6XID2_9CHLR</name>
<reference evidence="1 2" key="1">
    <citation type="submission" date="2015-07" db="EMBL/GenBank/DDBJ databases">
        <title>Genome sequence of Leptolinea tardivitalis DSM 16556.</title>
        <authorList>
            <person name="Hemp J."/>
            <person name="Ward L.M."/>
            <person name="Pace L.A."/>
            <person name="Fischer W.W."/>
        </authorList>
    </citation>
    <scope>NUCLEOTIDE SEQUENCE [LARGE SCALE GENOMIC DNA]</scope>
    <source>
        <strain evidence="1 2">YMTK-2</strain>
    </source>
</reference>
<dbReference type="Proteomes" id="UP000050430">
    <property type="component" value="Unassembled WGS sequence"/>
</dbReference>
<gene>
    <name evidence="1" type="ORF">ADM99_13305</name>
</gene>
<comment type="caution">
    <text evidence="1">The sequence shown here is derived from an EMBL/GenBank/DDBJ whole genome shotgun (WGS) entry which is preliminary data.</text>
</comment>
<sequence>MITMWINARQEKSVFIGGIPITHDWNLDNENITYQTDQHAAVTNNEMNGSVGNLSETDGAYWFAWVDSNRYIFSPRNRRYYRT</sequence>
<organism evidence="1 2">
    <name type="scientific">Leptolinea tardivitalis</name>
    <dbReference type="NCBI Taxonomy" id="229920"/>
    <lineage>
        <taxon>Bacteria</taxon>
        <taxon>Bacillati</taxon>
        <taxon>Chloroflexota</taxon>
        <taxon>Anaerolineae</taxon>
        <taxon>Anaerolineales</taxon>
        <taxon>Anaerolineaceae</taxon>
        <taxon>Leptolinea</taxon>
    </lineage>
</organism>
<dbReference type="RefSeq" id="WP_062420810.1">
    <property type="nucleotide sequence ID" value="NZ_BBYA01000005.1"/>
</dbReference>
<keyword evidence="2" id="KW-1185">Reference proteome</keyword>
<protein>
    <submittedName>
        <fullName evidence="1">Uncharacterized protein</fullName>
    </submittedName>
</protein>
<dbReference type="EMBL" id="LGCK01000013">
    <property type="protein sequence ID" value="KPL70868.1"/>
    <property type="molecule type" value="Genomic_DNA"/>
</dbReference>
<proteinExistence type="predicted"/>